<reference evidence="1 3" key="1">
    <citation type="journal article" date="2012" name="Nat. Biotechnol.">
        <title>Draft genome sequence of pigeonpea (Cajanus cajan), an orphan legume crop of resource-poor farmers.</title>
        <authorList>
            <person name="Varshney R.K."/>
            <person name="Chen W."/>
            <person name="Li Y."/>
            <person name="Bharti A.K."/>
            <person name="Saxena R.K."/>
            <person name="Schlueter J.A."/>
            <person name="Donoghue M.T."/>
            <person name="Azam S."/>
            <person name="Fan G."/>
            <person name="Whaley A.M."/>
            <person name="Farmer A.D."/>
            <person name="Sheridan J."/>
            <person name="Iwata A."/>
            <person name="Tuteja R."/>
            <person name="Penmetsa R.V."/>
            <person name="Wu W."/>
            <person name="Upadhyaya H.D."/>
            <person name="Yang S.P."/>
            <person name="Shah T."/>
            <person name="Saxena K.B."/>
            <person name="Michael T."/>
            <person name="McCombie W.R."/>
            <person name="Yang B."/>
            <person name="Zhang G."/>
            <person name="Yang H."/>
            <person name="Wang J."/>
            <person name="Spillane C."/>
            <person name="Cook D.R."/>
            <person name="May G.D."/>
            <person name="Xu X."/>
            <person name="Jackson S.A."/>
        </authorList>
    </citation>
    <scope>NUCLEOTIDE SEQUENCE [LARGE SCALE GENOMIC DNA]</scope>
    <source>
        <strain evidence="3">cv. Asha</strain>
    </source>
</reference>
<dbReference type="PANTHER" id="PTHR31286">
    <property type="entry name" value="GLYCINE-RICH CELL WALL STRUCTURAL PROTEIN 1.8-LIKE"/>
    <property type="match status" value="1"/>
</dbReference>
<proteinExistence type="predicted"/>
<organism evidence="1 3">
    <name type="scientific">Cajanus cajan</name>
    <name type="common">Pigeon pea</name>
    <name type="synonym">Cajanus indicus</name>
    <dbReference type="NCBI Taxonomy" id="3821"/>
    <lineage>
        <taxon>Eukaryota</taxon>
        <taxon>Viridiplantae</taxon>
        <taxon>Streptophyta</taxon>
        <taxon>Embryophyta</taxon>
        <taxon>Tracheophyta</taxon>
        <taxon>Spermatophyta</taxon>
        <taxon>Magnoliopsida</taxon>
        <taxon>eudicotyledons</taxon>
        <taxon>Gunneridae</taxon>
        <taxon>Pentapetalae</taxon>
        <taxon>rosids</taxon>
        <taxon>fabids</taxon>
        <taxon>Fabales</taxon>
        <taxon>Fabaceae</taxon>
        <taxon>Papilionoideae</taxon>
        <taxon>50 kb inversion clade</taxon>
        <taxon>NPAAA clade</taxon>
        <taxon>indigoferoid/millettioid clade</taxon>
        <taxon>Phaseoleae</taxon>
        <taxon>Cajanus</taxon>
    </lineage>
</organism>
<dbReference type="EMBL" id="KQ483478">
    <property type="protein sequence ID" value="KYP49376.1"/>
    <property type="molecule type" value="Genomic_DNA"/>
</dbReference>
<dbReference type="InterPro" id="IPR040256">
    <property type="entry name" value="At4g02000-like"/>
</dbReference>
<accession>A0A151S3I9</accession>
<name>A0A151S3I9_CAJCA</name>
<dbReference type="Gramene" id="C.cajan_04053.t">
    <property type="protein sequence ID" value="C.cajan_04053.t.cds1"/>
    <property type="gene ID" value="C.cajan_04053"/>
</dbReference>
<dbReference type="EMBL" id="CM003613">
    <property type="protein sequence ID" value="KYP57868.1"/>
    <property type="molecule type" value="Genomic_DNA"/>
</dbReference>
<dbReference type="Gramene" id="C.cajan_28542.t">
    <property type="protein sequence ID" value="C.cajan_28542.t.cds1"/>
    <property type="gene ID" value="C.cajan_28542"/>
</dbReference>
<dbReference type="PANTHER" id="PTHR31286:SF171">
    <property type="entry name" value="CCHC-TYPE DOMAIN-CONTAINING PROTEIN"/>
    <property type="match status" value="1"/>
</dbReference>
<evidence type="ECO:0000313" key="3">
    <source>
        <dbReference type="Proteomes" id="UP000075243"/>
    </source>
</evidence>
<dbReference type="Proteomes" id="UP000075243">
    <property type="component" value="Chromosome 11"/>
</dbReference>
<dbReference type="AlphaFoldDB" id="A0A151S3I9"/>
<evidence type="ECO:0000313" key="2">
    <source>
        <dbReference type="EMBL" id="KYP57868.1"/>
    </source>
</evidence>
<sequence>MQGGPWMLFDHYLIVRLWSLEFVTFEDKVNSTLIWVCFPSLGMVCYNKSVLLTMASVIGKSIRVDLNTLNTKKRCFALVYVEISLDKPIMGKFNLKSICYIVEYEGLHMLCASCDCCGQVCNY</sequence>
<protein>
    <submittedName>
        <fullName evidence="1">Uncharacterized protein</fullName>
    </submittedName>
</protein>
<keyword evidence="3" id="KW-1185">Reference proteome</keyword>
<gene>
    <name evidence="2" type="ORF">KK1_004149</name>
    <name evidence="1" type="ORF">KK1_028919</name>
</gene>
<evidence type="ECO:0000313" key="1">
    <source>
        <dbReference type="EMBL" id="KYP49376.1"/>
    </source>
</evidence>